<dbReference type="InterPro" id="IPR002909">
    <property type="entry name" value="IPT_dom"/>
</dbReference>
<dbReference type="InterPro" id="IPR013320">
    <property type="entry name" value="ConA-like_dom_sf"/>
</dbReference>
<evidence type="ECO:0000259" key="2">
    <source>
        <dbReference type="Pfam" id="PF01833"/>
    </source>
</evidence>
<sequence length="1690" mass="170738">MKMMRALNIALFSLGVFFMPVSVHAAVQFIGATTGTNSATMPAGVQVGDILIGVGYRGQNATPVGVPSGWTAIDPSSGSNNNSSRIGFIYVTSPTMSLGNWASANKVIITAYRGVRSDYSATNLPNFAGVWTGASATVSFPSLTLAGTTNTSHILWFGGQRATQTFSIPTWSRAGTIRMQSSGTNGSIVAADTNGVTANGSSIFMNTSSSQQYRTYAIEVESATPLEPTMTLAAQNTTVALGGSTALTWSSTNAASCTASGGWSGTLSASGSQTVGPITQSTTFTLACSGAQGTATSSVTVVPGITVDNVLTTDQGFQVYAFNANGTLSTIARKTDFPAGYGVVGGWSSVEIDNVGGASELLRVIFDNPATTTQVQVAWAQAAGPSAMYTLYNADGIFVASGTIPTAGTDGVDDPVTLDAGGQSYSRIDFTANLDRNFIIHSILLPDGLIVGADPVVTSIAAIGTNAAREYTVGDTDGLIQLIGTDFGTTAGAVVFSGTWGTATGTIHTTAEGSCAVGDFTDTSVCVEVPSSIPDDVYTATVTLVRADGAVATAPTLTILPRITSMTPTTVLEGDTITIAGNHLCQTGTCPTVFDAGNTITIGGVTATLVSWSHTGIVVTVPSGISAGVNTVTVTTGGTAITAGSVTFTPPPTLNLTAAATVVALGSATNLSWSTTNATSCSASGTWDDVTLFNGANWVSGQNNGRAISMNGTNQYAAAPTGVVATAGVTTISAWVNMNSLSTWMRIFDFGTGTNNYMFLAPRGGSNVIRFGIRTPAVGEQQINGTAALPTGGWHHVAVTMSGTTGVLYVDGVQVGSNTNMTLTPSSLGNTTQNWIGRSQWPDPYLNGLVQDFRIDTGAFTAAQITALMQGTASGATTIFAIGSGWSGALGTSGTQSTGAITAPTTFSLMCTGPGGSASSSVTVSPVSAATVSLTASPTSVNLNGTSTLSWSATDADSCTATGGWSGPLGASGSTSTAPLATSTVFGISCTNISGTVLASTTVTVTQPPTITGSGNGYTNTTNTAVNDGGAALDSITITGENFGAQCDTANFITIGGYQIPCANVTSWTTTSITFTIPASIDNLGGTGVNGLTITTGGQTSTPVDFVVYPSITSIAAPSTNSGAEGSVIQLIGSAFGTGAGTITFSGSWGTATATIQLTASGSCTVGGWTNTSVCVTVPGGIPDDAYTATITLERTDGAAATAPTFTIAPQVASMSPMSGVAGDTITITGNHLCQTGTCPTSFDAGNIITIGGVTATLVSWSHTGIVVTVPPGVTIGANTVVVTTNGVSIGAGTLNVLSTTPNTPDISGVGGTGQFSNGSAVAVGEAAASSTVTFTASLSAQTSATLALEVEVKPVGTAFDASGIFVGGSVLYSGAAVLGSVTSELSNNASYHWRARVRNVSTNEVSAWVAFGSNPGGDGSGDGEPANIDLTIATGGPTVSGVGTGPGCTAHDLVKDTSARIAWTASSILSPIANKVRLATSSSMADFVEYPASNGTAPQVTLTGLVAETAYYYQVISQDSLGTETILQENEPHCTFITEEASKRINKLSEFYICQMHAQDEVWTGGSGVTCISGDDGAKTFNVFVSEMVASKPVVQTSAFVEVFGIAEASGDFTVTVNVNNIGPKTITVKNPQGSIPYRVLYHLPDGYNLDFPADTSASNLLDVQVSGADTVSSMGAKAILNYYYFPTY</sequence>
<gene>
    <name evidence="3" type="ORF">A3C89_03360</name>
</gene>
<dbReference type="Pfam" id="PF01833">
    <property type="entry name" value="TIG"/>
    <property type="match status" value="2"/>
</dbReference>
<reference evidence="3 4" key="1">
    <citation type="journal article" date="2016" name="Nat. Commun.">
        <title>Thousands of microbial genomes shed light on interconnected biogeochemical processes in an aquifer system.</title>
        <authorList>
            <person name="Anantharaman K."/>
            <person name="Brown C.T."/>
            <person name="Hug L.A."/>
            <person name="Sharon I."/>
            <person name="Castelle C.J."/>
            <person name="Probst A.J."/>
            <person name="Thomas B.C."/>
            <person name="Singh A."/>
            <person name="Wilkins M.J."/>
            <person name="Karaoz U."/>
            <person name="Brodie E.L."/>
            <person name="Williams K.H."/>
            <person name="Hubbard S.S."/>
            <person name="Banfield J.F."/>
        </authorList>
    </citation>
    <scope>NUCLEOTIDE SEQUENCE [LARGE SCALE GENOMIC DNA]</scope>
</reference>
<feature type="chain" id="PRO_5009523832" description="IPT/TIG domain-containing protein" evidence="1">
    <location>
        <begin position="26"/>
        <end position="1690"/>
    </location>
</feature>
<feature type="domain" description="IPT/TIG" evidence="2">
    <location>
        <begin position="561"/>
        <end position="649"/>
    </location>
</feature>
<comment type="caution">
    <text evidence="3">The sequence shown here is derived from an EMBL/GenBank/DDBJ whole genome shotgun (WGS) entry which is preliminary data.</text>
</comment>
<evidence type="ECO:0000256" key="1">
    <source>
        <dbReference type="SAM" id="SignalP"/>
    </source>
</evidence>
<organism evidence="3 4">
    <name type="scientific">Candidatus Kaiserbacteria bacterium RIFCSPHIGHO2_02_FULL_50_50</name>
    <dbReference type="NCBI Taxonomy" id="1798492"/>
    <lineage>
        <taxon>Bacteria</taxon>
        <taxon>Candidatus Kaiseribacteriota</taxon>
    </lineage>
</organism>
<dbReference type="STRING" id="1798492.A3C89_03360"/>
<dbReference type="Pfam" id="PF13385">
    <property type="entry name" value="Laminin_G_3"/>
    <property type="match status" value="1"/>
</dbReference>
<dbReference type="Gene3D" id="2.60.40.10">
    <property type="entry name" value="Immunoglobulins"/>
    <property type="match status" value="4"/>
</dbReference>
<proteinExistence type="predicted"/>
<evidence type="ECO:0000313" key="3">
    <source>
        <dbReference type="EMBL" id="OGG59952.1"/>
    </source>
</evidence>
<name>A0A1F6DG13_9BACT</name>
<keyword evidence="1" id="KW-0732">Signal</keyword>
<accession>A0A1F6DG13</accession>
<feature type="signal peptide" evidence="1">
    <location>
        <begin position="1"/>
        <end position="25"/>
    </location>
</feature>
<dbReference type="SUPFAM" id="SSF49899">
    <property type="entry name" value="Concanavalin A-like lectins/glucanases"/>
    <property type="match status" value="1"/>
</dbReference>
<protein>
    <recommendedName>
        <fullName evidence="2">IPT/TIG domain-containing protein</fullName>
    </recommendedName>
</protein>
<dbReference type="SUPFAM" id="SSF81296">
    <property type="entry name" value="E set domains"/>
    <property type="match status" value="3"/>
</dbReference>
<dbReference type="InterPro" id="IPR013783">
    <property type="entry name" value="Ig-like_fold"/>
</dbReference>
<dbReference type="Proteomes" id="UP000178794">
    <property type="component" value="Unassembled WGS sequence"/>
</dbReference>
<dbReference type="InterPro" id="IPR014756">
    <property type="entry name" value="Ig_E-set"/>
</dbReference>
<dbReference type="EMBL" id="MFLF01000012">
    <property type="protein sequence ID" value="OGG59952.1"/>
    <property type="molecule type" value="Genomic_DNA"/>
</dbReference>
<feature type="domain" description="IPT/TIG" evidence="2">
    <location>
        <begin position="1210"/>
        <end position="1292"/>
    </location>
</feature>
<dbReference type="Gene3D" id="2.60.120.200">
    <property type="match status" value="1"/>
</dbReference>
<evidence type="ECO:0000313" key="4">
    <source>
        <dbReference type="Proteomes" id="UP000178794"/>
    </source>
</evidence>